<comment type="caution">
    <text evidence="10">The sequence shown here is derived from an EMBL/GenBank/DDBJ whole genome shotgun (WGS) entry which is preliminary data.</text>
</comment>
<dbReference type="InterPro" id="IPR051953">
    <property type="entry name" value="Plant_SW-associated_TFs"/>
</dbReference>
<evidence type="ECO:0000256" key="1">
    <source>
        <dbReference type="ARBA" id="ARBA00004123"/>
    </source>
</evidence>
<evidence type="ECO:0000256" key="7">
    <source>
        <dbReference type="SAM" id="MobiDB-lite"/>
    </source>
</evidence>
<feature type="domain" description="Myb-like" evidence="8">
    <location>
        <begin position="5"/>
        <end position="55"/>
    </location>
</feature>
<keyword evidence="6" id="KW-0539">Nucleus</keyword>
<dbReference type="InterPro" id="IPR017930">
    <property type="entry name" value="Myb_dom"/>
</dbReference>
<reference evidence="10" key="2">
    <citation type="submission" date="2021-02" db="EMBL/GenBank/DDBJ databases">
        <authorList>
            <person name="Kimball J.A."/>
            <person name="Haas M.W."/>
            <person name="Macchietto M."/>
            <person name="Kono T."/>
            <person name="Duquette J."/>
            <person name="Shao M."/>
        </authorList>
    </citation>
    <scope>NUCLEOTIDE SEQUENCE</scope>
    <source>
        <tissue evidence="10">Fresh leaf tissue</tissue>
    </source>
</reference>
<reference evidence="10" key="1">
    <citation type="journal article" date="2021" name="bioRxiv">
        <title>Whole Genome Assembly and Annotation of Northern Wild Rice, Zizania palustris L., Supports a Whole Genome Duplication in the Zizania Genus.</title>
        <authorList>
            <person name="Haas M."/>
            <person name="Kono T."/>
            <person name="Macchietto M."/>
            <person name="Millas R."/>
            <person name="McGilp L."/>
            <person name="Shao M."/>
            <person name="Duquette J."/>
            <person name="Hirsch C.N."/>
            <person name="Kimball J."/>
        </authorList>
    </citation>
    <scope>NUCLEOTIDE SEQUENCE</scope>
    <source>
        <tissue evidence="10">Fresh leaf tissue</tissue>
    </source>
</reference>
<dbReference type="AlphaFoldDB" id="A0A8J5V7W1"/>
<dbReference type="PANTHER" id="PTHR47997">
    <property type="entry name" value="MYB DOMAIN PROTEIN 55"/>
    <property type="match status" value="1"/>
</dbReference>
<organism evidence="10 11">
    <name type="scientific">Zizania palustris</name>
    <name type="common">Northern wild rice</name>
    <dbReference type="NCBI Taxonomy" id="103762"/>
    <lineage>
        <taxon>Eukaryota</taxon>
        <taxon>Viridiplantae</taxon>
        <taxon>Streptophyta</taxon>
        <taxon>Embryophyta</taxon>
        <taxon>Tracheophyta</taxon>
        <taxon>Spermatophyta</taxon>
        <taxon>Magnoliopsida</taxon>
        <taxon>Liliopsida</taxon>
        <taxon>Poales</taxon>
        <taxon>Poaceae</taxon>
        <taxon>BOP clade</taxon>
        <taxon>Oryzoideae</taxon>
        <taxon>Oryzeae</taxon>
        <taxon>Zizaniinae</taxon>
        <taxon>Zizania</taxon>
    </lineage>
</organism>
<dbReference type="Pfam" id="PF00249">
    <property type="entry name" value="Myb_DNA-binding"/>
    <property type="match status" value="1"/>
</dbReference>
<keyword evidence="4" id="KW-0238">DNA-binding</keyword>
<evidence type="ECO:0000313" key="11">
    <source>
        <dbReference type="Proteomes" id="UP000729402"/>
    </source>
</evidence>
<feature type="compositionally biased region" description="Polar residues" evidence="7">
    <location>
        <begin position="118"/>
        <end position="131"/>
    </location>
</feature>
<dbReference type="GO" id="GO:0005634">
    <property type="term" value="C:nucleus"/>
    <property type="evidence" value="ECO:0007669"/>
    <property type="project" value="UniProtKB-SubCell"/>
</dbReference>
<evidence type="ECO:0000256" key="5">
    <source>
        <dbReference type="ARBA" id="ARBA00023163"/>
    </source>
</evidence>
<sequence length="196" mass="21008">MNYLRPDLKKEPISDREAETIISLQKLLGNRWSVIAAKMPGRTDNEIKNYWNSRVRKRQTAAAASGADSANSEPAAKGEKEPMGANAATVTTASPPPTVPARLPAVFACQLLDGVSKTAATPSPTAGSESEVSGREDSRDFSYSGAGADDDGDMVRHLLALDDLDYPADFLFDVPGLLDAWDCELYRANSSSSMII</sequence>
<dbReference type="EMBL" id="JAAALK010000288">
    <property type="protein sequence ID" value="KAG8053340.1"/>
    <property type="molecule type" value="Genomic_DNA"/>
</dbReference>
<dbReference type="SMART" id="SM00717">
    <property type="entry name" value="SANT"/>
    <property type="match status" value="1"/>
</dbReference>
<feature type="compositionally biased region" description="Low complexity" evidence="7">
    <location>
        <begin position="61"/>
        <end position="72"/>
    </location>
</feature>
<protein>
    <submittedName>
        <fullName evidence="10">Uncharacterized protein</fullName>
    </submittedName>
</protein>
<comment type="subcellular location">
    <subcellularLocation>
        <location evidence="1">Nucleus</location>
    </subcellularLocation>
</comment>
<dbReference type="PANTHER" id="PTHR47997:SF91">
    <property type="match status" value="1"/>
</dbReference>
<evidence type="ECO:0000259" key="8">
    <source>
        <dbReference type="PROSITE" id="PS50090"/>
    </source>
</evidence>
<dbReference type="PROSITE" id="PS50090">
    <property type="entry name" value="MYB_LIKE"/>
    <property type="match status" value="1"/>
</dbReference>
<evidence type="ECO:0000256" key="6">
    <source>
        <dbReference type="ARBA" id="ARBA00023242"/>
    </source>
</evidence>
<evidence type="ECO:0000259" key="9">
    <source>
        <dbReference type="PROSITE" id="PS51294"/>
    </source>
</evidence>
<keyword evidence="3" id="KW-0805">Transcription regulation</keyword>
<dbReference type="Proteomes" id="UP000729402">
    <property type="component" value="Unassembled WGS sequence"/>
</dbReference>
<dbReference type="CDD" id="cd00167">
    <property type="entry name" value="SANT"/>
    <property type="match status" value="1"/>
</dbReference>
<feature type="region of interest" description="Disordered" evidence="7">
    <location>
        <begin position="61"/>
        <end position="97"/>
    </location>
</feature>
<keyword evidence="11" id="KW-1185">Reference proteome</keyword>
<feature type="domain" description="HTH myb-type" evidence="9">
    <location>
        <begin position="5"/>
        <end position="59"/>
    </location>
</feature>
<accession>A0A8J5V7W1</accession>
<keyword evidence="2" id="KW-0677">Repeat</keyword>
<evidence type="ECO:0000313" key="10">
    <source>
        <dbReference type="EMBL" id="KAG8053340.1"/>
    </source>
</evidence>
<keyword evidence="5" id="KW-0804">Transcription</keyword>
<dbReference type="GO" id="GO:0003677">
    <property type="term" value="F:DNA binding"/>
    <property type="evidence" value="ECO:0007669"/>
    <property type="project" value="UniProtKB-KW"/>
</dbReference>
<evidence type="ECO:0000256" key="2">
    <source>
        <dbReference type="ARBA" id="ARBA00022737"/>
    </source>
</evidence>
<gene>
    <name evidence="10" type="ORF">GUJ93_ZPchr0001g30421</name>
</gene>
<proteinExistence type="predicted"/>
<feature type="region of interest" description="Disordered" evidence="7">
    <location>
        <begin position="118"/>
        <end position="147"/>
    </location>
</feature>
<dbReference type="PROSITE" id="PS51294">
    <property type="entry name" value="HTH_MYB"/>
    <property type="match status" value="1"/>
</dbReference>
<dbReference type="OrthoDB" id="2143914at2759"/>
<dbReference type="InterPro" id="IPR001005">
    <property type="entry name" value="SANT/Myb"/>
</dbReference>
<evidence type="ECO:0000256" key="4">
    <source>
        <dbReference type="ARBA" id="ARBA00023125"/>
    </source>
</evidence>
<evidence type="ECO:0000256" key="3">
    <source>
        <dbReference type="ARBA" id="ARBA00023015"/>
    </source>
</evidence>
<name>A0A8J5V7W1_ZIZPA</name>